<dbReference type="NCBIfam" id="TIGR00756">
    <property type="entry name" value="PPR"/>
    <property type="match status" value="6"/>
</dbReference>
<evidence type="ECO:0008006" key="5">
    <source>
        <dbReference type="Google" id="ProtNLM"/>
    </source>
</evidence>
<evidence type="ECO:0000256" key="2">
    <source>
        <dbReference type="PROSITE-ProRule" id="PRU00708"/>
    </source>
</evidence>
<evidence type="ECO:0000256" key="1">
    <source>
        <dbReference type="ARBA" id="ARBA00022737"/>
    </source>
</evidence>
<keyword evidence="1" id="KW-0677">Repeat</keyword>
<dbReference type="FunFam" id="1.25.40.10:FF:000242">
    <property type="entry name" value="Pentatricopeptide repeat-containing protein"/>
    <property type="match status" value="1"/>
</dbReference>
<dbReference type="Pfam" id="PF01535">
    <property type="entry name" value="PPR"/>
    <property type="match status" value="4"/>
</dbReference>
<dbReference type="Proteomes" id="UP001141552">
    <property type="component" value="Unassembled WGS sequence"/>
</dbReference>
<keyword evidence="4" id="KW-1185">Reference proteome</keyword>
<dbReference type="InterPro" id="IPR002885">
    <property type="entry name" value="PPR_rpt"/>
</dbReference>
<dbReference type="InterPro" id="IPR011990">
    <property type="entry name" value="TPR-like_helical_dom_sf"/>
</dbReference>
<feature type="repeat" description="PPR" evidence="2">
    <location>
        <begin position="177"/>
        <end position="211"/>
    </location>
</feature>
<comment type="caution">
    <text evidence="3">The sequence shown here is derived from an EMBL/GenBank/DDBJ whole genome shotgun (WGS) entry which is preliminary data.</text>
</comment>
<name>A0A9Q0GFK3_9ROSI</name>
<reference evidence="3" key="2">
    <citation type="journal article" date="2023" name="Plants (Basel)">
        <title>Annotation of the Turnera subulata (Passifloraceae) Draft Genome Reveals the S-Locus Evolved after the Divergence of Turneroideae from Passifloroideae in a Stepwise Manner.</title>
        <authorList>
            <person name="Henning P.M."/>
            <person name="Roalson E.H."/>
            <person name="Mir W."/>
            <person name="McCubbin A.G."/>
            <person name="Shore J.S."/>
        </authorList>
    </citation>
    <scope>NUCLEOTIDE SEQUENCE</scope>
    <source>
        <strain evidence="3">F60SS</strain>
    </source>
</reference>
<organism evidence="3 4">
    <name type="scientific">Turnera subulata</name>
    <dbReference type="NCBI Taxonomy" id="218843"/>
    <lineage>
        <taxon>Eukaryota</taxon>
        <taxon>Viridiplantae</taxon>
        <taxon>Streptophyta</taxon>
        <taxon>Embryophyta</taxon>
        <taxon>Tracheophyta</taxon>
        <taxon>Spermatophyta</taxon>
        <taxon>Magnoliopsida</taxon>
        <taxon>eudicotyledons</taxon>
        <taxon>Gunneridae</taxon>
        <taxon>Pentapetalae</taxon>
        <taxon>rosids</taxon>
        <taxon>fabids</taxon>
        <taxon>Malpighiales</taxon>
        <taxon>Passifloraceae</taxon>
        <taxon>Turnera</taxon>
    </lineage>
</organism>
<feature type="repeat" description="PPR" evidence="2">
    <location>
        <begin position="479"/>
        <end position="509"/>
    </location>
</feature>
<feature type="repeat" description="PPR" evidence="2">
    <location>
        <begin position="408"/>
        <end position="442"/>
    </location>
</feature>
<dbReference type="Gene3D" id="1.25.40.10">
    <property type="entry name" value="Tetratricopeptide repeat domain"/>
    <property type="match status" value="6"/>
</dbReference>
<dbReference type="FunFam" id="1.25.40.10:FF:001096">
    <property type="entry name" value="Pentatricopeptide repeat-containing protein"/>
    <property type="match status" value="1"/>
</dbReference>
<feature type="repeat" description="PPR" evidence="2">
    <location>
        <begin position="545"/>
        <end position="579"/>
    </location>
</feature>
<feature type="repeat" description="PPR" evidence="2">
    <location>
        <begin position="278"/>
        <end position="312"/>
    </location>
</feature>
<evidence type="ECO:0000313" key="4">
    <source>
        <dbReference type="Proteomes" id="UP001141552"/>
    </source>
</evidence>
<proteinExistence type="predicted"/>
<dbReference type="GO" id="GO:0009451">
    <property type="term" value="P:RNA modification"/>
    <property type="evidence" value="ECO:0007669"/>
    <property type="project" value="InterPro"/>
</dbReference>
<evidence type="ECO:0000313" key="3">
    <source>
        <dbReference type="EMBL" id="KAJ4847674.1"/>
    </source>
</evidence>
<protein>
    <recommendedName>
        <fullName evidence="5">Pentacotripeptide-repeat region of PRORP domain-containing protein</fullName>
    </recommendedName>
</protein>
<gene>
    <name evidence="3" type="ORF">Tsubulata_038079</name>
</gene>
<dbReference type="PANTHER" id="PTHR47926">
    <property type="entry name" value="PENTATRICOPEPTIDE REPEAT-CONTAINING PROTEIN"/>
    <property type="match status" value="1"/>
</dbReference>
<sequence length="636" mass="71416">MSIHGDFLKHRLLQLVQSCTRLRSLHTTKPLHALTITLGSNPDDQSTFVHNNIISLYASLEQPHLAYEVFDKMLQRNKVSYNTILGCFSRCGYLEEAWGTFVEMRNRGITPNNFTLSGLLSCATMSVTRGIQLQALAVKNGLFSADAFVGTSLLGLFGRSGWLDEAYRVFEDMPWKNLVTWNSMISLLGHHGFVEDCVFLFRELARRGEKLSEFTFEGVFSGLESEQDLEIGELIHGPVIKMGFDNYDFVVNSLLNMYVRCASMSHAEKMFEEARRRDVVTWNTIIGAYAKTENPGKALELFMKMHEDGLMPNQTTFVGVINSSSSALELKQLHSQTIRMGYENNEYVLSSLIAAYGRNGLIYDALAFASTFEAPLPTVPSNCIAWIYNRSGQYFETLKLLSELEEPDTVSWNIVIAACARDGHFREAAELFKQMHTDQVHPDNYTYVSILTVCSELCNLALGSSIHALLIKTNFGRCDAFVCNLLIDMYGKCGSVESSVKLFDSMAERNLITWTALISALGINGRSHEALLRFKEMESLGFGPDKVTFIAVLTACRHGALVKEGIELFAKMHSYGIEPELDHYHCLVDLLAKNGHLEEAEKVISSMPFPPNALIWRSFLKGCRRHRNAEDQAASR</sequence>
<dbReference type="InterPro" id="IPR046960">
    <property type="entry name" value="PPR_At4g14850-like_plant"/>
</dbReference>
<dbReference type="AlphaFoldDB" id="A0A9Q0GFK3"/>
<dbReference type="EMBL" id="JAKUCV010001108">
    <property type="protein sequence ID" value="KAJ4847674.1"/>
    <property type="molecule type" value="Genomic_DNA"/>
</dbReference>
<dbReference type="PROSITE" id="PS51375">
    <property type="entry name" value="PPR"/>
    <property type="match status" value="7"/>
</dbReference>
<feature type="repeat" description="PPR" evidence="2">
    <location>
        <begin position="77"/>
        <end position="111"/>
    </location>
</feature>
<dbReference type="Pfam" id="PF13041">
    <property type="entry name" value="PPR_2"/>
    <property type="match status" value="4"/>
</dbReference>
<dbReference type="PANTHER" id="PTHR47926:SF423">
    <property type="entry name" value="REPEAT-CONTAINING PROTEIN, PUTATIVE-RELATED"/>
    <property type="match status" value="1"/>
</dbReference>
<feature type="repeat" description="PPR" evidence="2">
    <location>
        <begin position="510"/>
        <end position="544"/>
    </location>
</feature>
<dbReference type="GO" id="GO:0003723">
    <property type="term" value="F:RNA binding"/>
    <property type="evidence" value="ECO:0007669"/>
    <property type="project" value="InterPro"/>
</dbReference>
<accession>A0A9Q0GFK3</accession>
<dbReference type="FunFam" id="1.25.40.10:FF:000343">
    <property type="entry name" value="Pentatricopeptide repeat-containing protein At3g58590"/>
    <property type="match status" value="1"/>
</dbReference>
<dbReference type="OrthoDB" id="1913111at2759"/>
<reference evidence="3" key="1">
    <citation type="submission" date="2022-02" db="EMBL/GenBank/DDBJ databases">
        <authorList>
            <person name="Henning P.M."/>
            <person name="McCubbin A.G."/>
            <person name="Shore J.S."/>
        </authorList>
    </citation>
    <scope>NUCLEOTIDE SEQUENCE</scope>
    <source>
        <strain evidence="3">F60SS</strain>
        <tissue evidence="3">Leaves</tissue>
    </source>
</reference>